<feature type="domain" description="Alcohol dehydrogenase-like C-terminal" evidence="2">
    <location>
        <begin position="15"/>
        <end position="141"/>
    </location>
</feature>
<comment type="caution">
    <text evidence="3">The sequence shown here is derived from an EMBL/GenBank/DDBJ whole genome shotgun (WGS) entry which is preliminary data.</text>
</comment>
<evidence type="ECO:0000259" key="2">
    <source>
        <dbReference type="Pfam" id="PF00107"/>
    </source>
</evidence>
<dbReference type="EMBL" id="JAAAHW010012310">
    <property type="protein sequence ID" value="KAF9914874.1"/>
    <property type="molecule type" value="Genomic_DNA"/>
</dbReference>
<sequence>VTKGQNVLVTGIGGGVALFALQYAAAVGANVYVTSSDEAKIERARQYGAKGGVNYRKENWDQELLKQTNGQKFDVVIDSAKGPGTETILSQVLTLGGAFVSFGQTAGAFELGRTYFLRQIEILGTTMGSRIEFEKTLEFVEEHKIRPVVGD</sequence>
<name>A0A9P6IH75_9FUNG</name>
<dbReference type="Gene3D" id="3.90.180.10">
    <property type="entry name" value="Medium-chain alcohol dehydrogenases, catalytic domain"/>
    <property type="match status" value="1"/>
</dbReference>
<keyword evidence="1" id="KW-0812">Transmembrane</keyword>
<feature type="non-terminal residue" evidence="3">
    <location>
        <position position="151"/>
    </location>
</feature>
<proteinExistence type="predicted"/>
<evidence type="ECO:0000256" key="1">
    <source>
        <dbReference type="SAM" id="Phobius"/>
    </source>
</evidence>
<dbReference type="Pfam" id="PF00107">
    <property type="entry name" value="ADH_zinc_N"/>
    <property type="match status" value="1"/>
</dbReference>
<dbReference type="SUPFAM" id="SSF51735">
    <property type="entry name" value="NAD(P)-binding Rossmann-fold domains"/>
    <property type="match status" value="1"/>
</dbReference>
<dbReference type="Gene3D" id="3.40.50.720">
    <property type="entry name" value="NAD(P)-binding Rossmann-like Domain"/>
    <property type="match status" value="1"/>
</dbReference>
<dbReference type="InterPro" id="IPR052711">
    <property type="entry name" value="Zinc_ADH-like"/>
</dbReference>
<dbReference type="Proteomes" id="UP000749646">
    <property type="component" value="Unassembled WGS sequence"/>
</dbReference>
<dbReference type="InterPro" id="IPR013149">
    <property type="entry name" value="ADH-like_C"/>
</dbReference>
<keyword evidence="1" id="KW-0472">Membrane</keyword>
<feature type="transmembrane region" description="Helical" evidence="1">
    <location>
        <begin position="12"/>
        <end position="33"/>
    </location>
</feature>
<reference evidence="3" key="1">
    <citation type="journal article" date="2020" name="Fungal Divers.">
        <title>Resolving the Mortierellaceae phylogeny through synthesis of multi-gene phylogenetics and phylogenomics.</title>
        <authorList>
            <person name="Vandepol N."/>
            <person name="Liber J."/>
            <person name="Desiro A."/>
            <person name="Na H."/>
            <person name="Kennedy M."/>
            <person name="Barry K."/>
            <person name="Grigoriev I.V."/>
            <person name="Miller A.N."/>
            <person name="O'Donnell K."/>
            <person name="Stajich J.E."/>
            <person name="Bonito G."/>
        </authorList>
    </citation>
    <scope>NUCLEOTIDE SEQUENCE</scope>
    <source>
        <strain evidence="3">MES-2147</strain>
    </source>
</reference>
<protein>
    <recommendedName>
        <fullName evidence="2">Alcohol dehydrogenase-like C-terminal domain-containing protein</fullName>
    </recommendedName>
</protein>
<dbReference type="OrthoDB" id="449487at2759"/>
<dbReference type="PANTHER" id="PTHR45033">
    <property type="match status" value="1"/>
</dbReference>
<dbReference type="InterPro" id="IPR036291">
    <property type="entry name" value="NAD(P)-bd_dom_sf"/>
</dbReference>
<accession>A0A9P6IH75</accession>
<evidence type="ECO:0000313" key="4">
    <source>
        <dbReference type="Proteomes" id="UP000749646"/>
    </source>
</evidence>
<organism evidence="3 4">
    <name type="scientific">Modicella reniformis</name>
    <dbReference type="NCBI Taxonomy" id="1440133"/>
    <lineage>
        <taxon>Eukaryota</taxon>
        <taxon>Fungi</taxon>
        <taxon>Fungi incertae sedis</taxon>
        <taxon>Mucoromycota</taxon>
        <taxon>Mortierellomycotina</taxon>
        <taxon>Mortierellomycetes</taxon>
        <taxon>Mortierellales</taxon>
        <taxon>Mortierellaceae</taxon>
        <taxon>Modicella</taxon>
    </lineage>
</organism>
<dbReference type="PANTHER" id="PTHR45033:SF3">
    <property type="entry name" value="DEHYDROGENASE, PUTATIVE (AFU_ORTHOLOGUE AFUA_2G13270)-RELATED"/>
    <property type="match status" value="1"/>
</dbReference>
<feature type="non-terminal residue" evidence="3">
    <location>
        <position position="1"/>
    </location>
</feature>
<keyword evidence="1" id="KW-1133">Transmembrane helix</keyword>
<dbReference type="AlphaFoldDB" id="A0A9P6IH75"/>
<evidence type="ECO:0000313" key="3">
    <source>
        <dbReference type="EMBL" id="KAF9914874.1"/>
    </source>
</evidence>
<gene>
    <name evidence="3" type="ORF">BGZ65_000998</name>
</gene>
<keyword evidence="4" id="KW-1185">Reference proteome</keyword>